<evidence type="ECO:0000313" key="2">
    <source>
        <dbReference type="Proteomes" id="UP000799776"/>
    </source>
</evidence>
<keyword evidence="2" id="KW-1185">Reference proteome</keyword>
<proteinExistence type="predicted"/>
<sequence>KILPVPSTFRAYFSREYRLNPAADIISQDPCHPKHIAVTRALQNRDRNSLWWAAGTPMAVSTTSTVRSWCSRRLRIAMREALAAKGYDSNGRSL</sequence>
<protein>
    <submittedName>
        <fullName evidence="1">Uncharacterized protein</fullName>
    </submittedName>
</protein>
<accession>A0A9P4HNA0</accession>
<dbReference type="Proteomes" id="UP000799776">
    <property type="component" value="Unassembled WGS sequence"/>
</dbReference>
<feature type="non-terminal residue" evidence="1">
    <location>
        <position position="94"/>
    </location>
</feature>
<feature type="non-terminal residue" evidence="1">
    <location>
        <position position="1"/>
    </location>
</feature>
<gene>
    <name evidence="1" type="ORF">K490DRAFT_2905</name>
</gene>
<evidence type="ECO:0000313" key="1">
    <source>
        <dbReference type="EMBL" id="KAF2083411.1"/>
    </source>
</evidence>
<comment type="caution">
    <text evidence="1">The sequence shown here is derived from an EMBL/GenBank/DDBJ whole genome shotgun (WGS) entry which is preliminary data.</text>
</comment>
<reference evidence="1" key="1">
    <citation type="journal article" date="2020" name="Stud. Mycol.">
        <title>101 Dothideomycetes genomes: a test case for predicting lifestyles and emergence of pathogens.</title>
        <authorList>
            <person name="Haridas S."/>
            <person name="Albert R."/>
            <person name="Binder M."/>
            <person name="Bloem J."/>
            <person name="Labutti K."/>
            <person name="Salamov A."/>
            <person name="Andreopoulos B."/>
            <person name="Baker S."/>
            <person name="Barry K."/>
            <person name="Bills G."/>
            <person name="Bluhm B."/>
            <person name="Cannon C."/>
            <person name="Castanera R."/>
            <person name="Culley D."/>
            <person name="Daum C."/>
            <person name="Ezra D."/>
            <person name="Gonzalez J."/>
            <person name="Henrissat B."/>
            <person name="Kuo A."/>
            <person name="Liang C."/>
            <person name="Lipzen A."/>
            <person name="Lutzoni F."/>
            <person name="Magnuson J."/>
            <person name="Mondo S."/>
            <person name="Nolan M."/>
            <person name="Ohm R."/>
            <person name="Pangilinan J."/>
            <person name="Park H.-J."/>
            <person name="Ramirez L."/>
            <person name="Alfaro M."/>
            <person name="Sun H."/>
            <person name="Tritt A."/>
            <person name="Yoshinaga Y."/>
            <person name="Zwiers L.-H."/>
            <person name="Turgeon B."/>
            <person name="Goodwin S."/>
            <person name="Spatafora J."/>
            <person name="Crous P."/>
            <person name="Grigoriev I."/>
        </authorList>
    </citation>
    <scope>NUCLEOTIDE SEQUENCE</scope>
    <source>
        <strain evidence="1">CBS 121410</strain>
    </source>
</reference>
<organism evidence="1 2">
    <name type="scientific">Saccharata proteae CBS 121410</name>
    <dbReference type="NCBI Taxonomy" id="1314787"/>
    <lineage>
        <taxon>Eukaryota</taxon>
        <taxon>Fungi</taxon>
        <taxon>Dikarya</taxon>
        <taxon>Ascomycota</taxon>
        <taxon>Pezizomycotina</taxon>
        <taxon>Dothideomycetes</taxon>
        <taxon>Dothideomycetes incertae sedis</taxon>
        <taxon>Botryosphaeriales</taxon>
        <taxon>Saccharataceae</taxon>
        <taxon>Saccharata</taxon>
    </lineage>
</organism>
<dbReference type="EMBL" id="ML978790">
    <property type="protein sequence ID" value="KAF2083411.1"/>
    <property type="molecule type" value="Genomic_DNA"/>
</dbReference>
<dbReference type="OrthoDB" id="5238363at2759"/>
<name>A0A9P4HNA0_9PEZI</name>
<dbReference type="AlphaFoldDB" id="A0A9P4HNA0"/>